<proteinExistence type="predicted"/>
<dbReference type="OrthoDB" id="3723263at2"/>
<dbReference type="Proteomes" id="UP000677180">
    <property type="component" value="Chromosome"/>
</dbReference>
<dbReference type="EMBL" id="CP072385">
    <property type="protein sequence ID" value="QUC11655.1"/>
    <property type="molecule type" value="Genomic_DNA"/>
</dbReference>
<dbReference type="InterPro" id="IPR015943">
    <property type="entry name" value="WD40/YVTN_repeat-like_dom_sf"/>
</dbReference>
<evidence type="ECO:0000313" key="2">
    <source>
        <dbReference type="EMBL" id="VEH71210.1"/>
    </source>
</evidence>
<sequence>MAADDSHVAKVIGGYISQAPTAIWWGTGEFATTFDAGDGTADRWLPGGTLLFAVGSAVVHFRPSDKKARFFSSGHALVEPECGGIYAISELDYSATRNLVLTSGADNTLRLFELGKAEEQFNITPFNDRSPQAQFLGDQILIGGGDSLLVLDLEGNTVKTLPYAQARVITGGDTAVLATNDTLVLLDGTLNQTLSIDLPHRLLECSLTPDGGTLVYTMALSDSEDRQAVIIDVPSHSKRELPLPPKVLDFVTATPNGRLLGIQKKGDEDGAPVVLDPTTGAIKEEFAKP</sequence>
<gene>
    <name evidence="1" type="ORF">J5A53_02845</name>
    <name evidence="2" type="ORF">NCTC12967_02528</name>
</gene>
<evidence type="ECO:0000313" key="3">
    <source>
        <dbReference type="Proteomes" id="UP000273044"/>
    </source>
</evidence>
<dbReference type="AlphaFoldDB" id="A0A3N4D0U7"/>
<organism evidence="2 3">
    <name type="scientific">Arachnia propionica</name>
    <dbReference type="NCBI Taxonomy" id="1750"/>
    <lineage>
        <taxon>Bacteria</taxon>
        <taxon>Bacillati</taxon>
        <taxon>Actinomycetota</taxon>
        <taxon>Actinomycetes</taxon>
        <taxon>Propionibacteriales</taxon>
        <taxon>Propionibacteriaceae</taxon>
        <taxon>Arachnia</taxon>
    </lineage>
</organism>
<accession>A0A3N4D0U7</accession>
<reference evidence="1" key="2">
    <citation type="submission" date="2021-03" db="EMBL/GenBank/DDBJ databases">
        <title>Human Oral Microbial Genomes.</title>
        <authorList>
            <person name="Johnston C.D."/>
            <person name="Chen T."/>
            <person name="Dewhirst F.E."/>
        </authorList>
    </citation>
    <scope>NUCLEOTIDE SEQUENCE</scope>
    <source>
        <strain evidence="1">F0714</strain>
    </source>
</reference>
<dbReference type="GeneID" id="64407956"/>
<reference evidence="2 3" key="1">
    <citation type="submission" date="2018-12" db="EMBL/GenBank/DDBJ databases">
        <authorList>
            <consortium name="Pathogen Informatics"/>
        </authorList>
    </citation>
    <scope>NUCLEOTIDE SEQUENCE [LARGE SCALE GENOMIC DNA]</scope>
    <source>
        <strain evidence="2 3">NCTC12967</strain>
    </source>
</reference>
<name>A0A3N4D0U7_9ACTN</name>
<dbReference type="SUPFAM" id="SSF69322">
    <property type="entry name" value="Tricorn protease domain 2"/>
    <property type="match status" value="1"/>
</dbReference>
<dbReference type="Gene3D" id="2.130.10.10">
    <property type="entry name" value="YVTN repeat-like/Quinoprotein amine dehydrogenase"/>
    <property type="match status" value="1"/>
</dbReference>
<dbReference type="EMBL" id="LR134406">
    <property type="protein sequence ID" value="VEH71210.1"/>
    <property type="molecule type" value="Genomic_DNA"/>
</dbReference>
<keyword evidence="3" id="KW-1185">Reference proteome</keyword>
<protein>
    <submittedName>
        <fullName evidence="2">Uncharacterized protein</fullName>
    </submittedName>
</protein>
<dbReference type="Proteomes" id="UP000273044">
    <property type="component" value="Chromosome"/>
</dbReference>
<dbReference type="RefSeq" id="WP_014847564.1">
    <property type="nucleotide sequence ID" value="NZ_CAJZDL010000002.1"/>
</dbReference>
<evidence type="ECO:0000313" key="1">
    <source>
        <dbReference type="EMBL" id="QUC11655.1"/>
    </source>
</evidence>